<sequence>MAKGYTFEKLAEERHQHHQSHHHHEVSSEEKSKYNNADIHEDVIDESSSNTEDEPFIDLTIVETEESLARKQKWWYKVAHYFWDGLDKHPKEQSFLLKLDWFLLSSSMCGYFIKNLNQSNITTAYVNGMKEYYDMENNQLNYMKFQLVTIWVV</sequence>
<keyword evidence="2" id="KW-1185">Reference proteome</keyword>
<reference evidence="1" key="1">
    <citation type="submission" date="2023-04" db="EMBL/GenBank/DDBJ databases">
        <title>Ambrosiozyma monospora NBRC 10751.</title>
        <authorList>
            <person name="Ichikawa N."/>
            <person name="Sato H."/>
            <person name="Tonouchi N."/>
        </authorList>
    </citation>
    <scope>NUCLEOTIDE SEQUENCE</scope>
    <source>
        <strain evidence="1">NBRC 10751</strain>
    </source>
</reference>
<gene>
    <name evidence="1" type="ORF">Amon02_000362200</name>
</gene>
<dbReference type="Proteomes" id="UP001165064">
    <property type="component" value="Unassembled WGS sequence"/>
</dbReference>
<evidence type="ECO:0000313" key="2">
    <source>
        <dbReference type="Proteomes" id="UP001165064"/>
    </source>
</evidence>
<evidence type="ECO:0000313" key="1">
    <source>
        <dbReference type="EMBL" id="GME78819.1"/>
    </source>
</evidence>
<dbReference type="EMBL" id="BSXS01002337">
    <property type="protein sequence ID" value="GME78819.1"/>
    <property type="molecule type" value="Genomic_DNA"/>
</dbReference>
<accession>A0ACB5T1D7</accession>
<organism evidence="1 2">
    <name type="scientific">Ambrosiozyma monospora</name>
    <name type="common">Yeast</name>
    <name type="synonym">Endomycopsis monosporus</name>
    <dbReference type="NCBI Taxonomy" id="43982"/>
    <lineage>
        <taxon>Eukaryota</taxon>
        <taxon>Fungi</taxon>
        <taxon>Dikarya</taxon>
        <taxon>Ascomycota</taxon>
        <taxon>Saccharomycotina</taxon>
        <taxon>Pichiomycetes</taxon>
        <taxon>Pichiales</taxon>
        <taxon>Pichiaceae</taxon>
        <taxon>Ambrosiozyma</taxon>
    </lineage>
</organism>
<comment type="caution">
    <text evidence="1">The sequence shown here is derived from an EMBL/GenBank/DDBJ whole genome shotgun (WGS) entry which is preliminary data.</text>
</comment>
<name>A0ACB5T1D7_AMBMO</name>
<protein>
    <submittedName>
        <fullName evidence="1">Unnamed protein product</fullName>
    </submittedName>
</protein>
<proteinExistence type="predicted"/>